<dbReference type="eggNOG" id="COG1459">
    <property type="taxonomic scope" value="Bacteria"/>
</dbReference>
<name>E4UAN2_OCEP5</name>
<dbReference type="GO" id="GO:0009306">
    <property type="term" value="P:protein secretion"/>
    <property type="evidence" value="ECO:0007669"/>
    <property type="project" value="InterPro"/>
</dbReference>
<keyword evidence="12" id="KW-1185">Reference proteome</keyword>
<dbReference type="OrthoDB" id="9805682at2"/>
<keyword evidence="5 8" id="KW-0812">Transmembrane</keyword>
<dbReference type="InterPro" id="IPR001992">
    <property type="entry name" value="T2SS_GspF/T4SS_PilC_CS"/>
</dbReference>
<dbReference type="GO" id="GO:0005886">
    <property type="term" value="C:plasma membrane"/>
    <property type="evidence" value="ECO:0007669"/>
    <property type="project" value="UniProtKB-SubCell"/>
</dbReference>
<comment type="subcellular location">
    <subcellularLocation>
        <location evidence="1 8">Cell membrane</location>
        <topology evidence="1 8">Multi-pass membrane protein</topology>
    </subcellularLocation>
</comment>
<dbReference type="EMBL" id="CP002362">
    <property type="protein sequence ID" value="ADR37811.1"/>
    <property type="molecule type" value="Genomic_DNA"/>
</dbReference>
<reference evidence="11 12" key="2">
    <citation type="journal article" date="2011" name="Stand. Genomic Sci.">
        <title>Complete genome sequence of Oceanithermus profundus type strain (506).</title>
        <authorList>
            <person name="Pati A."/>
            <person name="Zhang X."/>
            <person name="Lapidus A."/>
            <person name="Nolan M."/>
            <person name="Lucas S."/>
            <person name="Del Rio T.G."/>
            <person name="Tice H."/>
            <person name="Cheng J.F."/>
            <person name="Tapia R."/>
            <person name="Han C."/>
            <person name="Goodwin L."/>
            <person name="Pitluck S."/>
            <person name="Liolios K."/>
            <person name="Pagani I."/>
            <person name="Ivanova N."/>
            <person name="Mavromatis K."/>
            <person name="Chen A."/>
            <person name="Palaniappan K."/>
            <person name="Hauser L."/>
            <person name="Jeffries C.D."/>
            <person name="Brambilla E.M."/>
            <person name="Rohl A."/>
            <person name="Mwirichia R."/>
            <person name="Rohde M."/>
            <person name="Tindall B.J."/>
            <person name="Sikorski J."/>
            <person name="Wirth R."/>
            <person name="Goker M."/>
            <person name="Woyke T."/>
            <person name="Detter J.C."/>
            <person name="Bristow J."/>
            <person name="Eisen J.A."/>
            <person name="Markowitz V."/>
            <person name="Hugenholtz P."/>
            <person name="Kyrpides N.C."/>
            <person name="Klenk H.P."/>
            <person name="Land M."/>
        </authorList>
    </citation>
    <scope>NUCLEOTIDE SEQUENCE [LARGE SCALE GENOMIC DNA]</scope>
    <source>
        <strain evidence="12">DSM 14977 / NBRC 100410 / VKM B-2274 / 506</strain>
        <plasmid evidence="12">Plasmid pOCEPR01</plasmid>
    </source>
</reference>
<dbReference type="PANTHER" id="PTHR30012">
    <property type="entry name" value="GENERAL SECRETION PATHWAY PROTEIN"/>
    <property type="match status" value="1"/>
</dbReference>
<comment type="similarity">
    <text evidence="2 8">Belongs to the GSP F family.</text>
</comment>
<dbReference type="KEGG" id="opr:Ocepr_2363"/>
<keyword evidence="3 8" id="KW-0813">Transport</keyword>
<organism evidence="11 12">
    <name type="scientific">Oceanithermus profundus (strain DSM 14977 / NBRC 100410 / VKM B-2274 / 506)</name>
    <dbReference type="NCBI Taxonomy" id="670487"/>
    <lineage>
        <taxon>Bacteria</taxon>
        <taxon>Thermotogati</taxon>
        <taxon>Deinococcota</taxon>
        <taxon>Deinococci</taxon>
        <taxon>Thermales</taxon>
        <taxon>Thermaceae</taxon>
        <taxon>Oceanithermus</taxon>
    </lineage>
</organism>
<evidence type="ECO:0000256" key="8">
    <source>
        <dbReference type="RuleBase" id="RU003923"/>
    </source>
</evidence>
<evidence type="ECO:0000313" key="11">
    <source>
        <dbReference type="EMBL" id="ADR37811.1"/>
    </source>
</evidence>
<evidence type="ECO:0000256" key="9">
    <source>
        <dbReference type="SAM" id="Phobius"/>
    </source>
</evidence>
<feature type="transmembrane region" description="Helical" evidence="9">
    <location>
        <begin position="221"/>
        <end position="240"/>
    </location>
</feature>
<evidence type="ECO:0000256" key="4">
    <source>
        <dbReference type="ARBA" id="ARBA00022475"/>
    </source>
</evidence>
<dbReference type="Gene3D" id="1.20.81.30">
    <property type="entry name" value="Type II secretion system (T2SS), domain F"/>
    <property type="match status" value="2"/>
</dbReference>
<evidence type="ECO:0000256" key="6">
    <source>
        <dbReference type="ARBA" id="ARBA00022989"/>
    </source>
</evidence>
<evidence type="ECO:0000256" key="3">
    <source>
        <dbReference type="ARBA" id="ARBA00022448"/>
    </source>
</evidence>
<dbReference type="PANTHER" id="PTHR30012:SF0">
    <property type="entry name" value="TYPE II SECRETION SYSTEM PROTEIN F-RELATED"/>
    <property type="match status" value="1"/>
</dbReference>
<feature type="domain" description="Type II secretion system protein GspF" evidence="10">
    <location>
        <begin position="70"/>
        <end position="190"/>
    </location>
</feature>
<geneLocation type="plasmid" evidence="11 12">
    <name>pOCEPR01</name>
</geneLocation>
<evidence type="ECO:0000256" key="5">
    <source>
        <dbReference type="ARBA" id="ARBA00022692"/>
    </source>
</evidence>
<sequence precursor="true">MKRYRYEALTADGGTTSGEIQAAGELDALEKLSARGLEPFEIRPIANSLFEGIKRRSGPLRLVDYVELYRGLAQMVSAGAPLLEALETIEESTERPQLAAVVRELHDLVRGGTKLAEAMRMTGKFPEAHIATVTAAEESGKLDKALYSMATAVDQLKDLYAKVKEAMTYPLLILALTVGISYYLLTRLVPKILGQFMEIGLQQVPGPTKVTMAVADFLNRYGLILVVLIVGLIYLFGVWARTPQGRRTLDAFKLKAKLIGPITKKIALVQFGQTLGFLYEHGVSLNEALSIAGKASGNVLVEEAAERVRARLEAGMTLSEALADDKEIFTPKFVAAARIGERSANLADPFYAAARNYNQDAMLQAGGLSKVLEPILLVFLAVIVGAIMLSIFLPMYDLMDQLRQTR</sequence>
<evidence type="ECO:0000256" key="1">
    <source>
        <dbReference type="ARBA" id="ARBA00004651"/>
    </source>
</evidence>
<dbReference type="Pfam" id="PF00482">
    <property type="entry name" value="T2SSF"/>
    <property type="match status" value="2"/>
</dbReference>
<reference evidence="12" key="1">
    <citation type="submission" date="2010-11" db="EMBL/GenBank/DDBJ databases">
        <title>The complete sequence of plasmid of Oceanithermus profundus DSM 14977.</title>
        <authorList>
            <consortium name="US DOE Joint Genome Institute (JGI-PGF)"/>
            <person name="Lucas S."/>
            <person name="Copeland A."/>
            <person name="Lapidus A."/>
            <person name="Bruce D."/>
            <person name="Goodwin L."/>
            <person name="Pitluck S."/>
            <person name="Kyrpides N."/>
            <person name="Mavromatis K."/>
            <person name="Pagani I."/>
            <person name="Ivanova N."/>
            <person name="Zhang X."/>
            <person name="Brettin T."/>
            <person name="Detter J.C."/>
            <person name="Tapia R."/>
            <person name="Han C."/>
            <person name="Land M."/>
            <person name="Hauser L."/>
            <person name="Markowitz V."/>
            <person name="Cheng J.-F."/>
            <person name="Hugenholtz P."/>
            <person name="Woyke T."/>
            <person name="Wu D."/>
            <person name="Tindall B."/>
            <person name="Faehnrich R."/>
            <person name="Brambilla E."/>
            <person name="Klenk H.-P."/>
            <person name="Eisen J.A."/>
        </authorList>
    </citation>
    <scope>NUCLEOTIDE SEQUENCE [LARGE SCALE GENOMIC DNA]</scope>
    <source>
        <strain evidence="12">DSM 14977 / NBRC 100410 / VKM B-2274 / 506</strain>
        <plasmid evidence="12">Plasmid pOCEPR01</plasmid>
    </source>
</reference>
<feature type="domain" description="Type II secretion system protein GspF" evidence="10">
    <location>
        <begin position="273"/>
        <end position="394"/>
    </location>
</feature>
<evidence type="ECO:0000313" key="12">
    <source>
        <dbReference type="Proteomes" id="UP000008722"/>
    </source>
</evidence>
<dbReference type="AlphaFoldDB" id="E4UAN2"/>
<dbReference type="InterPro" id="IPR003004">
    <property type="entry name" value="GspF/PilC"/>
</dbReference>
<keyword evidence="6 9" id="KW-1133">Transmembrane helix</keyword>
<dbReference type="InterPro" id="IPR018076">
    <property type="entry name" value="T2SS_GspF_dom"/>
</dbReference>
<dbReference type="Proteomes" id="UP000008722">
    <property type="component" value="Plasmid pOCEPR01"/>
</dbReference>
<evidence type="ECO:0000259" key="10">
    <source>
        <dbReference type="Pfam" id="PF00482"/>
    </source>
</evidence>
<feature type="transmembrane region" description="Helical" evidence="9">
    <location>
        <begin position="166"/>
        <end position="185"/>
    </location>
</feature>
<evidence type="ECO:0000256" key="2">
    <source>
        <dbReference type="ARBA" id="ARBA00005745"/>
    </source>
</evidence>
<dbReference type="InterPro" id="IPR042094">
    <property type="entry name" value="T2SS_GspF_sf"/>
</dbReference>
<feature type="transmembrane region" description="Helical" evidence="9">
    <location>
        <begin position="375"/>
        <end position="396"/>
    </location>
</feature>
<gene>
    <name evidence="11" type="ordered locus">Ocepr_2363</name>
</gene>
<accession>E4UAN2</accession>
<protein>
    <submittedName>
        <fullName evidence="11">Type II secretion system F domain</fullName>
    </submittedName>
</protein>
<dbReference type="RefSeq" id="WP_013449790.1">
    <property type="nucleotide sequence ID" value="NC_014753.1"/>
</dbReference>
<dbReference type="PROSITE" id="PS00874">
    <property type="entry name" value="T2SP_F"/>
    <property type="match status" value="1"/>
</dbReference>
<keyword evidence="4" id="KW-1003">Cell membrane</keyword>
<dbReference type="HOGENOM" id="CLU_035032_2_1_0"/>
<proteinExistence type="inferred from homology"/>
<keyword evidence="11" id="KW-0614">Plasmid</keyword>
<evidence type="ECO:0000256" key="7">
    <source>
        <dbReference type="ARBA" id="ARBA00023136"/>
    </source>
</evidence>
<dbReference type="PRINTS" id="PR00812">
    <property type="entry name" value="BCTERIALGSPF"/>
</dbReference>
<keyword evidence="7 9" id="KW-0472">Membrane</keyword>